<evidence type="ECO:0000313" key="3">
    <source>
        <dbReference type="Proteomes" id="UP000030762"/>
    </source>
</evidence>
<sequence>MDARASQLLEPVRVPPKLLDRVEKAQKRLLNKDAFFFDSKPSAASPNARKHLPDVVLRNKMMAFEAKWKCKSKTSLYYDPLDTSLDRLSVEERDLVMNRIQTKVEEITEAVEAKYRRKQAALDTQGVFDHDVNARRVQTMCLVELQRKCNIDRIKEAVLDEFEMERNPLAVKGKPRHASLNVLNVFLKKAEKAEMAGPKKLQRLLRKPRDVEPVQPQESGSNQVVDAAETAAKAPPVVKPEPFKPRAGADELNERQVLLSRHAPVVGIINALRATEAAAKRPKRRQLRVGDDVAAKPVTATDEWTDRPRVFQALGARCAMELHRRSEKVLWDFTAPPIDYSEVVAHLAPLVDAWRRLHLEAHTVNSVASEDDTKLVRLTERRRRQDQNYHKCQDAIKARLRRDHATSAAALPPPPTPNIETAPAEPERNPLQQYRAALLASRPSTILDVRLNQLVHRKLERNPSATRRHPVAKATSSKPTVGRRIEARLAKRREGAMTWEWHMPENMASDSTAEELPPTPRLGAPAPVDASESTVSASPSRTKLQRMMTMTHASDGRASLQARLELVWTQLDVPYHLKLAMMEKYAMQDEPEVFSTALRLWEDAAEVVILREQILTLLRSVHQGWLRNEFQEHMDRLDMDALHRLRIALPLEWSPIVFETWAQAALPLITEECHARADQLHLETADELTFQGHAYRPAL</sequence>
<protein>
    <submittedName>
        <fullName evidence="2">Uncharacterized protein</fullName>
    </submittedName>
</protein>
<dbReference type="RefSeq" id="XP_008620988.1">
    <property type="nucleotide sequence ID" value="XM_008622766.1"/>
</dbReference>
<organism evidence="2 3">
    <name type="scientific">Saprolegnia diclina (strain VS20)</name>
    <dbReference type="NCBI Taxonomy" id="1156394"/>
    <lineage>
        <taxon>Eukaryota</taxon>
        <taxon>Sar</taxon>
        <taxon>Stramenopiles</taxon>
        <taxon>Oomycota</taxon>
        <taxon>Saprolegniomycetes</taxon>
        <taxon>Saprolegniales</taxon>
        <taxon>Saprolegniaceae</taxon>
        <taxon>Saprolegnia</taxon>
    </lineage>
</organism>
<dbReference type="GeneID" id="19957278"/>
<dbReference type="InterPro" id="IPR037383">
    <property type="entry name" value="CCDC87"/>
</dbReference>
<evidence type="ECO:0000313" key="2">
    <source>
        <dbReference type="EMBL" id="EQC25581.1"/>
    </source>
</evidence>
<keyword evidence="3" id="KW-1185">Reference proteome</keyword>
<dbReference type="EMBL" id="JH767266">
    <property type="protein sequence ID" value="EQC25581.1"/>
    <property type="molecule type" value="Genomic_DNA"/>
</dbReference>
<dbReference type="OMA" id="QFQGHPY"/>
<name>T0PTM7_SAPDV</name>
<feature type="region of interest" description="Disordered" evidence="1">
    <location>
        <begin position="401"/>
        <end position="428"/>
    </location>
</feature>
<feature type="compositionally biased region" description="Polar residues" evidence="1">
    <location>
        <begin position="531"/>
        <end position="542"/>
    </location>
</feature>
<accession>T0PTM7</accession>
<dbReference type="OrthoDB" id="67750at2759"/>
<evidence type="ECO:0000256" key="1">
    <source>
        <dbReference type="SAM" id="MobiDB-lite"/>
    </source>
</evidence>
<gene>
    <name evidence="2" type="ORF">SDRG_16551</name>
</gene>
<dbReference type="InParanoid" id="T0PTM7"/>
<dbReference type="PANTHER" id="PTHR16078">
    <property type="entry name" value="COILED-COIL DOMAIN-CONTAINING PROTEIN 87"/>
    <property type="match status" value="1"/>
</dbReference>
<reference evidence="2 3" key="1">
    <citation type="submission" date="2012-04" db="EMBL/GenBank/DDBJ databases">
        <title>The Genome Sequence of Saprolegnia declina VS20.</title>
        <authorList>
            <consortium name="The Broad Institute Genome Sequencing Platform"/>
            <person name="Russ C."/>
            <person name="Nusbaum C."/>
            <person name="Tyler B."/>
            <person name="van West P."/>
            <person name="Dieguez-Uribeondo J."/>
            <person name="de Bruijn I."/>
            <person name="Tripathy S."/>
            <person name="Jiang R."/>
            <person name="Young S.K."/>
            <person name="Zeng Q."/>
            <person name="Gargeya S."/>
            <person name="Fitzgerald M."/>
            <person name="Haas B."/>
            <person name="Abouelleil A."/>
            <person name="Alvarado L."/>
            <person name="Arachchi H.M."/>
            <person name="Berlin A."/>
            <person name="Chapman S.B."/>
            <person name="Goldberg J."/>
            <person name="Griggs A."/>
            <person name="Gujja S."/>
            <person name="Hansen M."/>
            <person name="Howarth C."/>
            <person name="Imamovic A."/>
            <person name="Larimer J."/>
            <person name="McCowen C."/>
            <person name="Montmayeur A."/>
            <person name="Murphy C."/>
            <person name="Neiman D."/>
            <person name="Pearson M."/>
            <person name="Priest M."/>
            <person name="Roberts A."/>
            <person name="Saif S."/>
            <person name="Shea T."/>
            <person name="Sisk P."/>
            <person name="Sykes S."/>
            <person name="Wortman J."/>
            <person name="Nusbaum C."/>
            <person name="Birren B."/>
        </authorList>
    </citation>
    <scope>NUCLEOTIDE SEQUENCE [LARGE SCALE GENOMIC DNA]</scope>
    <source>
        <strain evidence="2 3">VS20</strain>
    </source>
</reference>
<dbReference type="Proteomes" id="UP000030762">
    <property type="component" value="Unassembled WGS sequence"/>
</dbReference>
<dbReference type="VEuPathDB" id="FungiDB:SDRG_16551"/>
<dbReference type="PANTHER" id="PTHR16078:SF1">
    <property type="entry name" value="COILED-COIL DOMAIN-CONTAINING PROTEIN 87"/>
    <property type="match status" value="1"/>
</dbReference>
<dbReference type="AlphaFoldDB" id="T0PTM7"/>
<feature type="region of interest" description="Disordered" evidence="1">
    <location>
        <begin position="509"/>
        <end position="543"/>
    </location>
</feature>
<dbReference type="eggNOG" id="ENOG502S5IT">
    <property type="taxonomic scope" value="Eukaryota"/>
</dbReference>
<proteinExistence type="predicted"/>